<feature type="region of interest" description="Disordered" evidence="1">
    <location>
        <begin position="35"/>
        <end position="54"/>
    </location>
</feature>
<name>A0A1B6HZI3_9HEMI</name>
<feature type="non-terminal residue" evidence="2">
    <location>
        <position position="1"/>
    </location>
</feature>
<dbReference type="AlphaFoldDB" id="A0A1B6HZI3"/>
<accession>A0A1B6HZI3</accession>
<feature type="compositionally biased region" description="Polar residues" evidence="1">
    <location>
        <begin position="36"/>
        <end position="54"/>
    </location>
</feature>
<reference evidence="2" key="1">
    <citation type="submission" date="2015-11" db="EMBL/GenBank/DDBJ databases">
        <title>De novo transcriptome assembly of four potential Pierce s Disease insect vectors from Arizona vineyards.</title>
        <authorList>
            <person name="Tassone E.E."/>
        </authorList>
    </citation>
    <scope>NUCLEOTIDE SEQUENCE</scope>
</reference>
<evidence type="ECO:0000313" key="2">
    <source>
        <dbReference type="EMBL" id="JAS80079.1"/>
    </source>
</evidence>
<gene>
    <name evidence="2" type="ORF">g.56849</name>
</gene>
<feature type="region of interest" description="Disordered" evidence="1">
    <location>
        <begin position="184"/>
        <end position="222"/>
    </location>
</feature>
<proteinExistence type="predicted"/>
<protein>
    <submittedName>
        <fullName evidence="2">Uncharacterized protein</fullName>
    </submittedName>
</protein>
<sequence>PSACGSRRPSLTPLGILTRPTGSLLQRRLSEAFIDSNRSAQSSPKSKMTRISSELSWRPVSTSGLGLTFVGSDMEGDTLKRNQSVRPQHAASFSTLQVPHSEQDKLRNEELIRSFRIAIASTKNSEDDSKSPGIIRPVLKSSVSNTSLFVQRVLGAGNIRFNLKDNTPSVPQTRRSPRILITRAFSEESEPKTPSSPGTPNRKADLGKKHSVSATTLICDRK</sequence>
<evidence type="ECO:0000256" key="1">
    <source>
        <dbReference type="SAM" id="MobiDB-lite"/>
    </source>
</evidence>
<feature type="non-terminal residue" evidence="2">
    <location>
        <position position="222"/>
    </location>
</feature>
<dbReference type="EMBL" id="GECU01027627">
    <property type="protein sequence ID" value="JAS80079.1"/>
    <property type="molecule type" value="Transcribed_RNA"/>
</dbReference>
<organism evidence="2">
    <name type="scientific">Homalodisca liturata</name>
    <dbReference type="NCBI Taxonomy" id="320908"/>
    <lineage>
        <taxon>Eukaryota</taxon>
        <taxon>Metazoa</taxon>
        <taxon>Ecdysozoa</taxon>
        <taxon>Arthropoda</taxon>
        <taxon>Hexapoda</taxon>
        <taxon>Insecta</taxon>
        <taxon>Pterygota</taxon>
        <taxon>Neoptera</taxon>
        <taxon>Paraneoptera</taxon>
        <taxon>Hemiptera</taxon>
        <taxon>Auchenorrhyncha</taxon>
        <taxon>Membracoidea</taxon>
        <taxon>Cicadellidae</taxon>
        <taxon>Cicadellinae</taxon>
        <taxon>Proconiini</taxon>
        <taxon>Homalodisca</taxon>
    </lineage>
</organism>